<reference evidence="7" key="1">
    <citation type="submission" date="2022-10" db="EMBL/GenBank/DDBJ databases">
        <title>Genome sequence of Actinomyces israelii ATCC 10048.</title>
        <authorList>
            <person name="Watt R.M."/>
            <person name="Tong W.M."/>
        </authorList>
    </citation>
    <scope>NUCLEOTIDE SEQUENCE</scope>
    <source>
        <strain evidence="7">ATCC 10048</strain>
    </source>
</reference>
<keyword evidence="5" id="KW-0560">Oxidoreductase</keyword>
<evidence type="ECO:0000259" key="6">
    <source>
        <dbReference type="Pfam" id="PF00881"/>
    </source>
</evidence>
<keyword evidence="4" id="KW-0288">FMN</keyword>
<evidence type="ECO:0000256" key="2">
    <source>
        <dbReference type="ARBA" id="ARBA00007118"/>
    </source>
</evidence>
<dbReference type="PANTHER" id="PTHR43673:SF2">
    <property type="entry name" value="NITROREDUCTASE"/>
    <property type="match status" value="1"/>
</dbReference>
<evidence type="ECO:0000256" key="4">
    <source>
        <dbReference type="ARBA" id="ARBA00022643"/>
    </source>
</evidence>
<comment type="caution">
    <text evidence="7">The sequence shown here is derived from an EMBL/GenBank/DDBJ whole genome shotgun (WGS) entry which is preliminary data.</text>
</comment>
<evidence type="ECO:0000256" key="1">
    <source>
        <dbReference type="ARBA" id="ARBA00001917"/>
    </source>
</evidence>
<dbReference type="InterPro" id="IPR000415">
    <property type="entry name" value="Nitroreductase-like"/>
</dbReference>
<comment type="similarity">
    <text evidence="2">Belongs to the nitroreductase family.</text>
</comment>
<evidence type="ECO:0000256" key="5">
    <source>
        <dbReference type="ARBA" id="ARBA00023002"/>
    </source>
</evidence>
<organism evidence="7 8">
    <name type="scientific">Actinomyces israelii</name>
    <dbReference type="NCBI Taxonomy" id="1659"/>
    <lineage>
        <taxon>Bacteria</taxon>
        <taxon>Bacillati</taxon>
        <taxon>Actinomycetota</taxon>
        <taxon>Actinomycetes</taxon>
        <taxon>Actinomycetales</taxon>
        <taxon>Actinomycetaceae</taxon>
        <taxon>Actinomyces</taxon>
    </lineage>
</organism>
<evidence type="ECO:0000313" key="7">
    <source>
        <dbReference type="EMBL" id="MCZ0856913.1"/>
    </source>
</evidence>
<dbReference type="EMBL" id="JAPTMY010000003">
    <property type="protein sequence ID" value="MCZ0856913.1"/>
    <property type="molecule type" value="Genomic_DNA"/>
</dbReference>
<keyword evidence="8" id="KW-1185">Reference proteome</keyword>
<dbReference type="InterPro" id="IPR029479">
    <property type="entry name" value="Nitroreductase"/>
</dbReference>
<name>A0ABT4I589_9ACTO</name>
<keyword evidence="3" id="KW-0285">Flavoprotein</keyword>
<proteinExistence type="inferred from homology"/>
<dbReference type="Gene3D" id="3.40.109.10">
    <property type="entry name" value="NADH Oxidase"/>
    <property type="match status" value="1"/>
</dbReference>
<dbReference type="RefSeq" id="WP_268916596.1">
    <property type="nucleotide sequence ID" value="NZ_JAPTMY010000003.1"/>
</dbReference>
<comment type="cofactor">
    <cofactor evidence="1">
        <name>FMN</name>
        <dbReference type="ChEBI" id="CHEBI:58210"/>
    </cofactor>
</comment>
<feature type="domain" description="Nitroreductase" evidence="6">
    <location>
        <begin position="11"/>
        <end position="216"/>
    </location>
</feature>
<evidence type="ECO:0000313" key="8">
    <source>
        <dbReference type="Proteomes" id="UP001072034"/>
    </source>
</evidence>
<dbReference type="Proteomes" id="UP001072034">
    <property type="component" value="Unassembled WGS sequence"/>
</dbReference>
<dbReference type="CDD" id="cd02136">
    <property type="entry name" value="PnbA_NfnB-like"/>
    <property type="match status" value="1"/>
</dbReference>
<dbReference type="Pfam" id="PF00881">
    <property type="entry name" value="Nitroreductase"/>
    <property type="match status" value="1"/>
</dbReference>
<gene>
    <name evidence="7" type="ORF">OHJ16_02445</name>
</gene>
<sequence>MDAASFSDLAASRHSVRDFRPDPVPAEVLDKILDDARQAPSWSNTRPFMLALATGDRADRLRAAYVREFDKTLGVQHRERGALARLALAGNIPNGDYKVWAPYPADLRVHSIAVGRALYEHLGVARGDRARRDEVNRRNCEAFGAPVMGFVLIHSGLMPFAALDAGIMLQTLFLSARARGVDSCPIGILATWRGPLDAEFEVPADYRLITGFALGYASDAPVNDFRAERRPVRLVPARS</sequence>
<evidence type="ECO:0000256" key="3">
    <source>
        <dbReference type="ARBA" id="ARBA00022630"/>
    </source>
</evidence>
<accession>A0ABT4I589</accession>
<dbReference type="PANTHER" id="PTHR43673">
    <property type="entry name" value="NAD(P)H NITROREDUCTASE YDGI-RELATED"/>
    <property type="match status" value="1"/>
</dbReference>
<protein>
    <submittedName>
        <fullName evidence="7">Nitroreductase</fullName>
    </submittedName>
</protein>
<dbReference type="SUPFAM" id="SSF55469">
    <property type="entry name" value="FMN-dependent nitroreductase-like"/>
    <property type="match status" value="1"/>
</dbReference>